<feature type="region of interest" description="Disordered" evidence="1">
    <location>
        <begin position="1433"/>
        <end position="1588"/>
    </location>
</feature>
<organism evidence="2 3">
    <name type="scientific">Paspalum notatum var. saurae</name>
    <dbReference type="NCBI Taxonomy" id="547442"/>
    <lineage>
        <taxon>Eukaryota</taxon>
        <taxon>Viridiplantae</taxon>
        <taxon>Streptophyta</taxon>
        <taxon>Embryophyta</taxon>
        <taxon>Tracheophyta</taxon>
        <taxon>Spermatophyta</taxon>
        <taxon>Magnoliopsida</taxon>
        <taxon>Liliopsida</taxon>
        <taxon>Poales</taxon>
        <taxon>Poaceae</taxon>
        <taxon>PACMAD clade</taxon>
        <taxon>Panicoideae</taxon>
        <taxon>Andropogonodae</taxon>
        <taxon>Paspaleae</taxon>
        <taxon>Paspalinae</taxon>
        <taxon>Paspalum</taxon>
    </lineage>
</organism>
<feature type="compositionally biased region" description="Acidic residues" evidence="1">
    <location>
        <begin position="1314"/>
        <end position="1325"/>
    </location>
</feature>
<evidence type="ECO:0000313" key="3">
    <source>
        <dbReference type="Proteomes" id="UP001341281"/>
    </source>
</evidence>
<feature type="compositionally biased region" description="Polar residues" evidence="1">
    <location>
        <begin position="1898"/>
        <end position="1914"/>
    </location>
</feature>
<feature type="compositionally biased region" description="Polar residues" evidence="1">
    <location>
        <begin position="3358"/>
        <end position="3369"/>
    </location>
</feature>
<feature type="compositionally biased region" description="Polar residues" evidence="1">
    <location>
        <begin position="1847"/>
        <end position="1862"/>
    </location>
</feature>
<feature type="compositionally biased region" description="Acidic residues" evidence="1">
    <location>
        <begin position="2692"/>
        <end position="2710"/>
    </location>
</feature>
<feature type="compositionally biased region" description="Polar residues" evidence="1">
    <location>
        <begin position="3399"/>
        <end position="3429"/>
    </location>
</feature>
<feature type="compositionally biased region" description="Basic and acidic residues" evidence="1">
    <location>
        <begin position="888"/>
        <end position="904"/>
    </location>
</feature>
<feature type="region of interest" description="Disordered" evidence="1">
    <location>
        <begin position="97"/>
        <end position="279"/>
    </location>
</feature>
<feature type="compositionally biased region" description="Basic and acidic residues" evidence="1">
    <location>
        <begin position="1677"/>
        <end position="1693"/>
    </location>
</feature>
<feature type="compositionally biased region" description="Basic and acidic residues" evidence="1">
    <location>
        <begin position="1747"/>
        <end position="1765"/>
    </location>
</feature>
<feature type="compositionally biased region" description="Polar residues" evidence="1">
    <location>
        <begin position="1548"/>
        <end position="1565"/>
    </location>
</feature>
<feature type="compositionally biased region" description="Polar residues" evidence="1">
    <location>
        <begin position="2252"/>
        <end position="2261"/>
    </location>
</feature>
<feature type="compositionally biased region" description="Polar residues" evidence="1">
    <location>
        <begin position="2132"/>
        <end position="2144"/>
    </location>
</feature>
<accession>A0AAQ3TR58</accession>
<feature type="compositionally biased region" description="Basic and acidic residues" evidence="1">
    <location>
        <begin position="2767"/>
        <end position="2825"/>
    </location>
</feature>
<feature type="compositionally biased region" description="Basic and acidic residues" evidence="1">
    <location>
        <begin position="768"/>
        <end position="788"/>
    </location>
</feature>
<feature type="compositionally biased region" description="Basic and acidic residues" evidence="1">
    <location>
        <begin position="2542"/>
        <end position="2553"/>
    </location>
</feature>
<feature type="compositionally biased region" description="Polar residues" evidence="1">
    <location>
        <begin position="1042"/>
        <end position="1056"/>
    </location>
</feature>
<feature type="region of interest" description="Disordered" evidence="1">
    <location>
        <begin position="2437"/>
        <end position="2562"/>
    </location>
</feature>
<feature type="compositionally biased region" description="Basic and acidic residues" evidence="1">
    <location>
        <begin position="3375"/>
        <end position="3387"/>
    </location>
</feature>
<feature type="compositionally biased region" description="Polar residues" evidence="1">
    <location>
        <begin position="421"/>
        <end position="433"/>
    </location>
</feature>
<feature type="compositionally biased region" description="Basic and acidic residues" evidence="1">
    <location>
        <begin position="1188"/>
        <end position="1204"/>
    </location>
</feature>
<feature type="region of interest" description="Disordered" evidence="1">
    <location>
        <begin position="2982"/>
        <end position="3040"/>
    </location>
</feature>
<feature type="region of interest" description="Disordered" evidence="1">
    <location>
        <begin position="3055"/>
        <end position="3092"/>
    </location>
</feature>
<feature type="region of interest" description="Disordered" evidence="1">
    <location>
        <begin position="531"/>
        <end position="747"/>
    </location>
</feature>
<feature type="compositionally biased region" description="Basic and acidic residues" evidence="1">
    <location>
        <begin position="2326"/>
        <end position="2344"/>
    </location>
</feature>
<feature type="region of interest" description="Disordered" evidence="1">
    <location>
        <begin position="1314"/>
        <end position="1342"/>
    </location>
</feature>
<feature type="region of interest" description="Disordered" evidence="1">
    <location>
        <begin position="1670"/>
        <end position="2046"/>
    </location>
</feature>
<feature type="region of interest" description="Disordered" evidence="1">
    <location>
        <begin position="3296"/>
        <end position="3429"/>
    </location>
</feature>
<feature type="compositionally biased region" description="Polar residues" evidence="1">
    <location>
        <begin position="1225"/>
        <end position="1235"/>
    </location>
</feature>
<feature type="compositionally biased region" description="Basic and acidic residues" evidence="1">
    <location>
        <begin position="141"/>
        <end position="152"/>
    </location>
</feature>
<feature type="compositionally biased region" description="Polar residues" evidence="1">
    <location>
        <begin position="1108"/>
        <end position="1122"/>
    </location>
</feature>
<feature type="region of interest" description="Disordered" evidence="1">
    <location>
        <begin position="2074"/>
        <end position="2186"/>
    </location>
</feature>
<feature type="region of interest" description="Disordered" evidence="1">
    <location>
        <begin position="2203"/>
        <end position="2417"/>
    </location>
</feature>
<feature type="compositionally biased region" description="Basic and acidic residues" evidence="1">
    <location>
        <begin position="2229"/>
        <end position="2243"/>
    </location>
</feature>
<feature type="compositionally biased region" description="Basic and acidic residues" evidence="1">
    <location>
        <begin position="1806"/>
        <end position="1821"/>
    </location>
</feature>
<feature type="compositionally biased region" description="Polar residues" evidence="1">
    <location>
        <begin position="1974"/>
        <end position="1989"/>
    </location>
</feature>
<feature type="region of interest" description="Disordered" evidence="1">
    <location>
        <begin position="768"/>
        <end position="1151"/>
    </location>
</feature>
<name>A0AAQ3TR58_PASNO</name>
<keyword evidence="3" id="KW-1185">Reference proteome</keyword>
<feature type="compositionally biased region" description="Basic and acidic residues" evidence="1">
    <location>
        <begin position="1445"/>
        <end position="1456"/>
    </location>
</feature>
<sequence length="3662" mass="401717">MATEDEAREAADGTEVQVEAVDLGTVHLEAHTEGKLSSIMDIKNVGEIINSTEGTLKIPEDKVLVEAPSEVQLPPEHNLNGEASSLNGHMEVEEKISNEQMQESVEQEAELDGTTAYQNNGINKEEVTDGLNTTEDSTVLKCEKDEEPKGDDLQDLGVTVDNESVQEGTLKTDSDVEQTDDGQQDQNQEPEKEDNANVQVLAEASIGLQTPAEPHLDDSEAIPETIDEKTKTDEPTTSDSVGHPDHEESFPEGTPIAEPTEEAVKVLNRQSQQAETMDADVVQQEMIKCEETDVQEEVPKSETHELTIDAQEALNQESAEQTDDPINEKIHETVQQSQVAATEKKDDGQQDQDLEPEKATEDTQPESIANIPDAEVVAEASSGVQTPVEPNLENSDAVPDIIDGNAETDESGKADSVVHSEATNDTYPASISNIPDAEVVAEAPSGVQTPMEPNLENSDAIPDIVDGNTETDEPTTSDSVSHPDHEESFTEDTPIAEPTEEAVKVLDRQSQQAETMNVDVVQQEMIKCEETDVQEEVPKSETHELTIDAQEALNQESAEQTDDPINEKIHETVQQSKVAATEKKDDGQQDQDLESEKATEDTQPESIANIPDAEVVAEASSGVQTPVEPNLENSDAVPDTVDGNTETDEPGKADSVVHSEATNDTYPASISNIPDAEVVAEAPSGVQTPMEPNLENSDAIPSIVDGNTETDEPTTSDSVSHPDHEESFTEDTPIAEPTEEAVKVLDRQSQLAETMNVDVVQQEMIKCEETDVQEEVPKSETHELKIDAQEALNQESAEQTDDPVNEKIDETVQQSKVAATEKKDDGQQDQALEPEKATDDTQPASIANIPDDEVVAEAPSGVQTPVEHNLENSDAVPNIVDGNTETDEPGKADSVVHSDHKESFPEDTSTAEPTEEEVKVQGQQSKQAGVMDADVVQEEVPKSEHADESATDAHEVLNQKTVEETDGTVNEKTEETMCQSNLATPEETMPEHNATREAPVNIQVQNQESLEERGGAEAVDTEEPMQQSSSVCEEAVPEDQHSLGSATDDATVQENTLEAIEQTEDGQQYQDLEPEQATENKQPASMASIPDVEVVDEAPGFEAPVEINLNNSVSIPDTSDGNTETDEPAKADGVAEPTEEMVQVEDQHSQQVDVIDSDVLQEEVLQSEHAHELATDAQEVINQESAEETDRLVNEKTEETEHKSNMATLEETMPEHDAQTRESPENIQVQSQGSSEEIEDVTESETQQTSVAFEETTPEDHVATSGGAEVVDTEEPMQQSSAVCEEAVPEDQHSLGSTTDAATVQENILEAIEQAEDGQQYEDLEPEKATENTRPASPASIPDVEVVGEAPGFEAPVEINLNNSVSIPETSDGNTETDEPAKAYGVAEPTEEVVQVKDQHSQQVDVIDPDVFQEEVLKSEHADELATDAQEVINQESAEETDCLVNEKTEETEHKSNMATLEETMPEHDAQTREPPANIQVQNQESSEEIEDVTESETQQTSVAFEETSPEDHVATTEPHSEIQHVHHVESEEINGPGDVKQEEEITNKSNTENAVQDNILQSGATADIHPVQELSIEDDSTVDEPHNDDIQQTLEQDLIEMKDTETYHEKNISTSEDTVEAIVTVEEPTSDSQEVDNAESTEGTKANIAENIAEVSDVVIVDEAVQQNVPQTEDIAETHTRELEPEETKSIEPVESEEASDQRNAALFGDSAQEDNALESEMQQMESATEIKETEAVPQESNVPGSEEHSPEDHIIVSDGDKDIITGAISGQSNIVSPGDSAQETNVPESEPPADIQAVQEPGLEETKNREPEEVKETSHEMNATAFQTPTQEDNSGTAELHESTEASNIEATEEQGTPHQSDVAAPSVEQATEEMATEPEILESESVEEINDTEANETQSIFQKDIISTSEESVPEAIATEDNITTEPDVDQQGLRDQETAEVKEIEADKPEAIASSGALEESTSDDIVTATEPSSDNQADNSQSAEVNEDTENVKSNTALDEEAAPETEATADTSPVLEAELEETKDIEQIVTEDIMTSGDLPSEKMDMETMETEAVSHDSNVASIKELTQDDDLTLNAPHADTEQVLELESVEDTKCTDTTEKPGEPHCSSSDEMTPTEKKITVTEPAFNTQELQSQTPQEIKDSEDGKTDEFSDIRSFPTPEGVDQESNLPRIEPTPDIQEVRELGSTEGTRDIEAVEHEDHQEHRVFTLEESAVDSEPSADDQQVHEDKLPEVKDNEAIEAEEATEQSIIATPDNTAEERSELESDPESYVQSAVQVELSKDNENIQIVKAEETSGQSNSDALEETTTEDSVASEVEPPVDTKQDNKQERGEEIKGVDATEGEEDFHKSQADTIEELVSENNTATTEPTYGIQQADDLEATKSEIAASEEPTPTDNGATPEETVESNQEMMENETDCVILAREIKDEIQESAELKDDVSDLSETVLTQRSENMTDEDAVQSSSNDTLETSSNIHQVKEEQKAGTEHSSSQMSSEQNRENITHVQDRDVEEEILRERGTAEASQALFENDPGEAEDVTEKADTIKGDEQTSYDSRQHGYVALQQQSCETDALSMEKQDEALQKIELGQKQKEDEEIEYQNEEQKPQVDEPTQEEKRADLTTEPLMEHQNIENGATNRTADNDAVEAEQTEATITEITKNEEALHITEESTPRIMDVKVESTKGTGEGTEEDDDVKDEQENDDNDDIIAKFSSDNQLKTTDEITNEELESGLESSVQEASDPAPSNDKILENEPEAVTQNIESGERGEDKECTNKVNDDVHTIKGSEKEIADKIEENKEKQNEDDAIHHDELQTEPEKEEAPQLCSNEPYNMDTKIHDTAPLHEAKNHDNASIKPRDIEEIGENKGPDSTSEPFAESSIQNNVEQDLNSHHKVEDEKLSMTDQNAVDIEAMQEKVDESASDINQSQKCQEEINTDDVLNLATQENSFDKIEETVSHEKTETSNTTVTEAVTINEDITDKASRADVAPSDKSLNTFNDTGRDLDVSSAISGSKEQSMNENMEDRNLDLPENPGQDATPEQALCLEETEREMPLSEKLLQIEPVENKTTNEEDIHKENQIPKENNEEDMQDTEIGNAQKEVEQDLPVSSFLMNLILGKENSDADGNLESEAEKEQGETTEDNSYVLVSKQEESVESFATKNKVDDSLTFEQEKHEVKCSEETLEMVKEQSDDLKLDTERLMEADEEFNKNTRGLEITAYQDNPQDEISGELMSEEAAGFSTKNESRDIEISSIELDDRAVDAVCQQNMEVSTKSENGSLRSNLIDSTYTKASEVDSLGEGHTGLLLDPLPEDKSGNGVSEQAPLLTQPGTTDVNDFSSSTQSVQNPVCTKQDKPTESSNMEATSSPDIQPENEVDKNEENKHENTATDEGSEENVESSHFNLQKSSSSEVTSDAQATQIAESVSDTQMNLACEKEISERSAWVDEKENLQTAVEIHADGPNMPINQDKQDEAAGSETVMEPEKLVESNFQELQKTGVEQKSPKESDEGDRQFLSKKEILTKEQDVYVTVETPKETASIKSNENEELFASNVQERDFNVVSPREASEAENFVDVTKPQFSTDEEQSPKPDAEEKSYDEKIKGIEGTKNFADEAAMKTAAQKARKKLNLLSGVGSKVKHQLAKVKKAIVGKPGHTKPESPKS</sequence>
<dbReference type="EMBL" id="CP144749">
    <property type="protein sequence ID" value="WVZ78003.1"/>
    <property type="molecule type" value="Genomic_DNA"/>
</dbReference>
<protein>
    <submittedName>
        <fullName evidence="2">Uncharacterized protein</fullName>
    </submittedName>
</protein>
<feature type="compositionally biased region" description="Polar residues" evidence="1">
    <location>
        <begin position="2447"/>
        <end position="2457"/>
    </location>
</feature>
<feature type="compositionally biased region" description="Basic and acidic residues" evidence="1">
    <location>
        <begin position="2481"/>
        <end position="2490"/>
    </location>
</feature>
<feature type="compositionally biased region" description="Basic and acidic residues" evidence="1">
    <location>
        <begin position="2838"/>
        <end position="2870"/>
    </location>
</feature>
<feature type="compositionally biased region" description="Basic and acidic residues" evidence="1">
    <location>
        <begin position="2662"/>
        <end position="2685"/>
    </location>
</feature>
<feature type="compositionally biased region" description="Basic and acidic residues" evidence="1">
    <location>
        <begin position="2097"/>
        <end position="2110"/>
    </location>
</feature>
<reference evidence="2 3" key="1">
    <citation type="submission" date="2024-02" db="EMBL/GenBank/DDBJ databases">
        <title>High-quality chromosome-scale genome assembly of Pensacola bahiagrass (Paspalum notatum Flugge var. saurae).</title>
        <authorList>
            <person name="Vega J.M."/>
            <person name="Podio M."/>
            <person name="Orjuela J."/>
            <person name="Siena L.A."/>
            <person name="Pessino S.C."/>
            <person name="Combes M.C."/>
            <person name="Mariac C."/>
            <person name="Albertini E."/>
            <person name="Pupilli F."/>
            <person name="Ortiz J.P.A."/>
            <person name="Leblanc O."/>
        </authorList>
    </citation>
    <scope>NUCLEOTIDE SEQUENCE [LARGE SCALE GENOMIC DNA]</scope>
    <source>
        <strain evidence="2">R1</strain>
        <tissue evidence="2">Leaf</tissue>
    </source>
</reference>
<feature type="compositionally biased region" description="Basic and acidic residues" evidence="1">
    <location>
        <begin position="3066"/>
        <end position="3086"/>
    </location>
</feature>
<feature type="compositionally biased region" description="Acidic residues" evidence="1">
    <location>
        <begin position="1486"/>
        <end position="1495"/>
    </location>
</feature>
<feature type="compositionally biased region" description="Polar residues" evidence="1">
    <location>
        <begin position="2465"/>
        <end position="2480"/>
    </location>
</feature>
<proteinExistence type="predicted"/>
<dbReference type="PANTHER" id="PTHR35511">
    <property type="entry name" value="A-KINASE ANCHOR-LIKE PROTEIN"/>
    <property type="match status" value="1"/>
</dbReference>
<feature type="compositionally biased region" description="Polar residues" evidence="1">
    <location>
        <begin position="1770"/>
        <end position="1789"/>
    </location>
</feature>
<feature type="compositionally biased region" description="Basic and acidic residues" evidence="1">
    <location>
        <begin position="2203"/>
        <end position="2214"/>
    </location>
</feature>
<feature type="compositionally biased region" description="Acidic residues" evidence="1">
    <location>
        <begin position="1873"/>
        <end position="1897"/>
    </location>
</feature>
<feature type="compositionally biased region" description="Basic and acidic residues" evidence="1">
    <location>
        <begin position="3502"/>
        <end position="3518"/>
    </location>
</feature>
<feature type="compositionally biased region" description="Basic and acidic residues" evidence="1">
    <location>
        <begin position="2606"/>
        <end position="2634"/>
    </location>
</feature>
<feature type="compositionally biased region" description="Polar residues" evidence="1">
    <location>
        <begin position="3010"/>
        <end position="3022"/>
    </location>
</feature>
<feature type="compositionally biased region" description="Polar residues" evidence="1">
    <location>
        <begin position="660"/>
        <end position="672"/>
    </location>
</feature>
<feature type="compositionally biased region" description="Basic and acidic residues" evidence="1">
    <location>
        <begin position="531"/>
        <end position="546"/>
    </location>
</feature>
<gene>
    <name evidence="2" type="ORF">U9M48_025784</name>
</gene>
<feature type="region of interest" description="Disordered" evidence="1">
    <location>
        <begin position="292"/>
        <end position="510"/>
    </location>
</feature>
<feature type="region of interest" description="Disordered" evidence="1">
    <location>
        <begin position="1627"/>
        <end position="1646"/>
    </location>
</feature>
<feature type="region of interest" description="Disordered" evidence="1">
    <location>
        <begin position="3457"/>
        <end position="3481"/>
    </location>
</feature>
<feature type="region of interest" description="Disordered" evidence="1">
    <location>
        <begin position="1172"/>
        <end position="1298"/>
    </location>
</feature>
<feature type="compositionally biased region" description="Basic and acidic residues" evidence="1">
    <location>
        <begin position="292"/>
        <end position="307"/>
    </location>
</feature>
<feature type="compositionally biased region" description="Basic and acidic residues" evidence="1">
    <location>
        <begin position="2145"/>
        <end position="2159"/>
    </location>
</feature>
<feature type="compositionally biased region" description="Polar residues" evidence="1">
    <location>
        <begin position="3329"/>
        <end position="3350"/>
    </location>
</feature>
<feature type="compositionally biased region" description="Basic and acidic residues" evidence="1">
    <location>
        <begin position="2501"/>
        <end position="2524"/>
    </location>
</feature>
<dbReference type="Proteomes" id="UP001341281">
    <property type="component" value="Chromosome 05"/>
</dbReference>
<feature type="compositionally biased region" description="Polar residues" evidence="1">
    <location>
        <begin position="1822"/>
        <end position="1839"/>
    </location>
</feature>
<feature type="compositionally biased region" description="Basic and acidic residues" evidence="1">
    <location>
        <begin position="1936"/>
        <end position="1954"/>
    </location>
</feature>
<evidence type="ECO:0000313" key="2">
    <source>
        <dbReference type="EMBL" id="WVZ78003.1"/>
    </source>
</evidence>
<evidence type="ECO:0000256" key="1">
    <source>
        <dbReference type="SAM" id="MobiDB-lite"/>
    </source>
</evidence>
<feature type="compositionally biased region" description="Polar residues" evidence="1">
    <location>
        <begin position="161"/>
        <end position="171"/>
    </location>
</feature>
<feature type="compositionally biased region" description="Basic and acidic residues" evidence="1">
    <location>
        <begin position="1510"/>
        <end position="1531"/>
    </location>
</feature>
<feature type="compositionally biased region" description="Basic and acidic residues" evidence="1">
    <location>
        <begin position="1213"/>
        <end position="1224"/>
    </location>
</feature>
<feature type="region of interest" description="Disordered" evidence="1">
    <location>
        <begin position="3562"/>
        <end position="3598"/>
    </location>
</feature>
<feature type="compositionally biased region" description="Basic and acidic residues" evidence="1">
    <location>
        <begin position="939"/>
        <end position="975"/>
    </location>
</feature>
<feature type="compositionally biased region" description="Polar residues" evidence="1">
    <location>
        <begin position="2365"/>
        <end position="2378"/>
    </location>
</feature>
<feature type="region of interest" description="Disordered" evidence="1">
    <location>
        <begin position="3496"/>
        <end position="3518"/>
    </location>
</feature>
<feature type="compositionally biased region" description="Polar residues" evidence="1">
    <location>
        <begin position="2871"/>
        <end position="2890"/>
    </location>
</feature>
<dbReference type="PANTHER" id="PTHR35511:SF2">
    <property type="entry name" value="A-KINASE ANCHOR-LIKE PROTEIN"/>
    <property type="match status" value="1"/>
</dbReference>
<feature type="compositionally biased region" description="Polar residues" evidence="1">
    <location>
        <begin position="2491"/>
        <end position="2500"/>
    </location>
</feature>
<feature type="region of interest" description="Disordered" evidence="1">
    <location>
        <begin position="2590"/>
        <end position="2893"/>
    </location>
</feature>
<feature type="compositionally biased region" description="Basic and acidic residues" evidence="1">
    <location>
        <begin position="3586"/>
        <end position="3598"/>
    </location>
</feature>
<feature type="region of interest" description="Disordered" evidence="1">
    <location>
        <begin position="3121"/>
        <end position="3159"/>
    </location>
</feature>